<dbReference type="OMA" id="SETHSIA"/>
<dbReference type="GeneID" id="6997389"/>
<organism evidence="1 2">
    <name type="scientific">Cryptosporidium muris (strain RN66)</name>
    <dbReference type="NCBI Taxonomy" id="441375"/>
    <lineage>
        <taxon>Eukaryota</taxon>
        <taxon>Sar</taxon>
        <taxon>Alveolata</taxon>
        <taxon>Apicomplexa</taxon>
        <taxon>Conoidasida</taxon>
        <taxon>Coccidia</taxon>
        <taxon>Eucoccidiorida</taxon>
        <taxon>Eimeriorina</taxon>
        <taxon>Cryptosporidiidae</taxon>
        <taxon>Cryptosporidium</taxon>
    </lineage>
</organism>
<protein>
    <submittedName>
        <fullName evidence="1">Uncharacterized protein</fullName>
    </submittedName>
</protein>
<dbReference type="AlphaFoldDB" id="B6AI54"/>
<evidence type="ECO:0000313" key="2">
    <source>
        <dbReference type="Proteomes" id="UP000001460"/>
    </source>
</evidence>
<evidence type="ECO:0000313" key="1">
    <source>
        <dbReference type="EMBL" id="EEA07895.1"/>
    </source>
</evidence>
<proteinExistence type="predicted"/>
<reference evidence="1" key="1">
    <citation type="submission" date="2008-06" db="EMBL/GenBank/DDBJ databases">
        <authorList>
            <person name="Lorenzi H."/>
            <person name="Inman J."/>
            <person name="Miller J."/>
            <person name="Schobel S."/>
            <person name="Amedeo P."/>
            <person name="Caler E.V."/>
            <person name="da Silva J."/>
        </authorList>
    </citation>
    <scope>NUCLEOTIDE SEQUENCE [LARGE SCALE GENOMIC DNA]</scope>
    <source>
        <strain evidence="1">RN66</strain>
    </source>
</reference>
<dbReference type="OrthoDB" id="340569at2759"/>
<name>B6AI54_CRYMR</name>
<sequence length="579" mass="66479">MVKDEFNSTLSMAKDAGFKGNLEEYVNLIVEKIELNNIEPSQVELEKLLSLCCMLLELSNVSSMLSHNRLKLFCFLIERVSIKEWYRVGLTIINKRGAISHYIHGLELAALELKLSLDSQVMNIDGTQFSILTVCYHIFEAFIKDFSNEENITYLEYDNISGIEINKLFDIMRSLNSFCIEFIENIEKMEKLTNNNEDRINLTILPDSNYTLDNNELPPIYWCVQLCCSILSKWFVLEPDVDKYQILKILPFISRYLNSMHFAVILPTLEYIPISDWGCVPHTLEALTHLILSFISLISTTNNDETLTGLFSGLYQASILSASAWWSPSIDVYTTLEIDRNKSIIREIPRLYIKLQDNDPNYVRNSKSDNIIKLEVKQYRDIIPLPRDSIPAQILSNVPGISETHSIAYKIFDELLKLEFIDVLLREFAKYDGCNRIISSWFSCPGTLKCEKYSAIIEALVCVALILTCRNLDTFVPEKLWIFLCETLLKIAPTTSKGFLEDPPRQISLFISCSRALAIAISNKYQEPLKIIQVSNCRVPTIFTDKIPQLSELSPDDFSLEDDQVISFFRILFTDLNIN</sequence>
<dbReference type="EMBL" id="DS989735">
    <property type="protein sequence ID" value="EEA07895.1"/>
    <property type="molecule type" value="Genomic_DNA"/>
</dbReference>
<accession>B6AI54</accession>
<dbReference type="VEuPathDB" id="CryptoDB:CMU_029700"/>
<dbReference type="Proteomes" id="UP000001460">
    <property type="component" value="Unassembled WGS sequence"/>
</dbReference>
<dbReference type="RefSeq" id="XP_002142244.1">
    <property type="nucleotide sequence ID" value="XM_002142208.1"/>
</dbReference>
<keyword evidence="2" id="KW-1185">Reference proteome</keyword>
<gene>
    <name evidence="1" type="ORF">CMU_029700</name>
</gene>